<name>A0ABS2RKR0_9ACTN</name>
<feature type="region of interest" description="Disordered" evidence="5">
    <location>
        <begin position="55"/>
        <end position="170"/>
    </location>
</feature>
<dbReference type="Pfam" id="PF04228">
    <property type="entry name" value="Zn_peptidase"/>
    <property type="match status" value="1"/>
</dbReference>
<proteinExistence type="predicted"/>
<keyword evidence="2 6" id="KW-0812">Transmembrane</keyword>
<keyword evidence="4 6" id="KW-0472">Membrane</keyword>
<dbReference type="RefSeq" id="WP_204918425.1">
    <property type="nucleotide sequence ID" value="NZ_BAAAQP010000003.1"/>
</dbReference>
<evidence type="ECO:0000256" key="4">
    <source>
        <dbReference type="ARBA" id="ARBA00023136"/>
    </source>
</evidence>
<evidence type="ECO:0000256" key="5">
    <source>
        <dbReference type="SAM" id="MobiDB-lite"/>
    </source>
</evidence>
<feature type="compositionally biased region" description="Low complexity" evidence="5">
    <location>
        <begin position="98"/>
        <end position="127"/>
    </location>
</feature>
<evidence type="ECO:0000256" key="2">
    <source>
        <dbReference type="ARBA" id="ARBA00022692"/>
    </source>
</evidence>
<evidence type="ECO:0000256" key="1">
    <source>
        <dbReference type="ARBA" id="ARBA00004167"/>
    </source>
</evidence>
<protein>
    <submittedName>
        <fullName evidence="7">Metalloprotease</fullName>
    </submittedName>
</protein>
<dbReference type="EMBL" id="JAFBCF010000001">
    <property type="protein sequence ID" value="MBM7799577.1"/>
    <property type="molecule type" value="Genomic_DNA"/>
</dbReference>
<evidence type="ECO:0000313" key="8">
    <source>
        <dbReference type="Proteomes" id="UP000704762"/>
    </source>
</evidence>
<keyword evidence="7" id="KW-0378">Hydrolase</keyword>
<dbReference type="Proteomes" id="UP000704762">
    <property type="component" value="Unassembled WGS sequence"/>
</dbReference>
<dbReference type="PRINTS" id="PR01217">
    <property type="entry name" value="PRICHEXTENSN"/>
</dbReference>
<organism evidence="7 8">
    <name type="scientific">Microlunatus panaciterrae</name>
    <dbReference type="NCBI Taxonomy" id="400768"/>
    <lineage>
        <taxon>Bacteria</taxon>
        <taxon>Bacillati</taxon>
        <taxon>Actinomycetota</taxon>
        <taxon>Actinomycetes</taxon>
        <taxon>Propionibacteriales</taxon>
        <taxon>Propionibacteriaceae</taxon>
        <taxon>Microlunatus</taxon>
    </lineage>
</organism>
<dbReference type="PANTHER" id="PTHR30168:SF0">
    <property type="entry name" value="INNER MEMBRANE PROTEIN"/>
    <property type="match status" value="1"/>
</dbReference>
<accession>A0ABS2RKR0</accession>
<comment type="caution">
    <text evidence="7">The sequence shown here is derived from an EMBL/GenBank/DDBJ whole genome shotgun (WGS) entry which is preliminary data.</text>
</comment>
<reference evidence="7 8" key="1">
    <citation type="submission" date="2021-01" db="EMBL/GenBank/DDBJ databases">
        <title>Sequencing the genomes of 1000 actinobacteria strains.</title>
        <authorList>
            <person name="Klenk H.-P."/>
        </authorList>
    </citation>
    <scope>NUCLEOTIDE SEQUENCE [LARGE SCALE GENOMIC DNA]</scope>
    <source>
        <strain evidence="7 8">DSM 18662</strain>
    </source>
</reference>
<evidence type="ECO:0000256" key="6">
    <source>
        <dbReference type="SAM" id="Phobius"/>
    </source>
</evidence>
<keyword evidence="3 6" id="KW-1133">Transmembrane helix</keyword>
<dbReference type="PANTHER" id="PTHR30168">
    <property type="entry name" value="PUTATIVE MEMBRANE PROTEIN YPFJ"/>
    <property type="match status" value="1"/>
</dbReference>
<keyword evidence="8" id="KW-1185">Reference proteome</keyword>
<keyword evidence="7" id="KW-0482">Metalloprotease</keyword>
<feature type="compositionally biased region" description="Low complexity" evidence="5">
    <location>
        <begin position="133"/>
        <end position="156"/>
    </location>
</feature>
<feature type="transmembrane region" description="Helical" evidence="6">
    <location>
        <begin position="23"/>
        <end position="47"/>
    </location>
</feature>
<dbReference type="InterPro" id="IPR007343">
    <property type="entry name" value="Uncharacterised_pept_Zn_put"/>
</dbReference>
<comment type="subcellular location">
    <subcellularLocation>
        <location evidence="1">Membrane</location>
        <topology evidence="1">Single-pass membrane protein</topology>
    </subcellularLocation>
</comment>
<sequence>MSQQHPQWARPQWPEQSRRRRRVLPAVLIALWAAVVFVLSFGAVLIFQQYNSTQLGQPQVTSPPLPPSSSPAGPTDEPRVPTLAPPPPTSRPTPSQPPTSSATSAAPTAAKSTKPATTTRPPTAKPNKPTKPSKPATTAGPAKPPTTKQPTAQPSKKPAKLPKGGDEPTLINNKLYRQQLKASACSRQPGPVPTTTKAYRKYIDQVLTCLQAAYAGPLSRAGYKLDKPPLMIYTSSVETPCGQSPPGYAVFYCGANETIYATKDALDSYTTMRLGLFYVLFHEYAHHVQERTGILNASYLREEDSLVVSRRTELQAECLMGMTLRSVGSVGYNGTDQREMVVWRNAVPDDIHGTSKSQLFWIDRGLKTTDFGRCSTWLASTKRVR</sequence>
<keyword evidence="7" id="KW-0645">Protease</keyword>
<evidence type="ECO:0000313" key="7">
    <source>
        <dbReference type="EMBL" id="MBM7799577.1"/>
    </source>
</evidence>
<feature type="compositionally biased region" description="Pro residues" evidence="5">
    <location>
        <begin position="83"/>
        <end position="97"/>
    </location>
</feature>
<gene>
    <name evidence="7" type="ORF">JOE57_002498</name>
</gene>
<dbReference type="GO" id="GO:0008237">
    <property type="term" value="F:metallopeptidase activity"/>
    <property type="evidence" value="ECO:0007669"/>
    <property type="project" value="UniProtKB-KW"/>
</dbReference>
<evidence type="ECO:0000256" key="3">
    <source>
        <dbReference type="ARBA" id="ARBA00022989"/>
    </source>
</evidence>